<evidence type="ECO:0000313" key="2">
    <source>
        <dbReference type="Proteomes" id="UP000578112"/>
    </source>
</evidence>
<accession>A0A7W7MNL5</accession>
<dbReference type="EMBL" id="JACHNH010000001">
    <property type="protein sequence ID" value="MBB4761136.1"/>
    <property type="molecule type" value="Genomic_DNA"/>
</dbReference>
<gene>
    <name evidence="1" type="ORF">BJ971_001692</name>
</gene>
<dbReference type="InterPro" id="IPR024072">
    <property type="entry name" value="DHFR-like_dom_sf"/>
</dbReference>
<comment type="caution">
    <text evidence="1">The sequence shown here is derived from an EMBL/GenBank/DDBJ whole genome shotgun (WGS) entry which is preliminary data.</text>
</comment>
<protein>
    <submittedName>
        <fullName evidence="1">Dihydrofolate reductase</fullName>
    </submittedName>
</protein>
<dbReference type="AlphaFoldDB" id="A0A7W7MNL5"/>
<dbReference type="RefSeq" id="WP_184991365.1">
    <property type="nucleotide sequence ID" value="NZ_BOMK01000013.1"/>
</dbReference>
<organism evidence="1 2">
    <name type="scientific">Actinoplanes digitatis</name>
    <dbReference type="NCBI Taxonomy" id="1868"/>
    <lineage>
        <taxon>Bacteria</taxon>
        <taxon>Bacillati</taxon>
        <taxon>Actinomycetota</taxon>
        <taxon>Actinomycetes</taxon>
        <taxon>Micromonosporales</taxon>
        <taxon>Micromonosporaceae</taxon>
        <taxon>Actinoplanes</taxon>
    </lineage>
</organism>
<keyword evidence="2" id="KW-1185">Reference proteome</keyword>
<evidence type="ECO:0000313" key="1">
    <source>
        <dbReference type="EMBL" id="MBB4761136.1"/>
    </source>
</evidence>
<reference evidence="1 2" key="1">
    <citation type="submission" date="2020-08" db="EMBL/GenBank/DDBJ databases">
        <title>Sequencing the genomes of 1000 actinobacteria strains.</title>
        <authorList>
            <person name="Klenk H.-P."/>
        </authorList>
    </citation>
    <scope>NUCLEOTIDE SEQUENCE [LARGE SCALE GENOMIC DNA]</scope>
    <source>
        <strain evidence="1 2">DSM 43149</strain>
    </source>
</reference>
<dbReference type="Proteomes" id="UP000578112">
    <property type="component" value="Unassembled WGS sequence"/>
</dbReference>
<dbReference type="Gene3D" id="3.40.430.10">
    <property type="entry name" value="Dihydrofolate Reductase, subunit A"/>
    <property type="match status" value="1"/>
</dbReference>
<dbReference type="SUPFAM" id="SSF53597">
    <property type="entry name" value="Dihydrofolate reductase-like"/>
    <property type="match status" value="1"/>
</dbReference>
<proteinExistence type="predicted"/>
<name>A0A7W7MNL5_9ACTN</name>
<sequence length="196" mass="20804">MATVVAEMSMSLDGFIASPLGEVDELFGWYGNGPVEVPTVNEHLTFRVSEASAGHLRPAFSGAVGALLTGRRNFDQSQGWGGTHPVGAPVFVVSHSIPEGWPRADSTTTFYDDALRALEAAKRAAGDRIVAVSTPTLTRQYLDAGELDAIVVSLVPVLLGAGIPFFSGLSKTPVRLEDPLVVEGTGVTHLTYRVRK</sequence>